<feature type="compositionally biased region" description="Polar residues" evidence="6">
    <location>
        <begin position="512"/>
        <end position="521"/>
    </location>
</feature>
<dbReference type="AlphaFoldDB" id="A0A8H6FEU6"/>
<evidence type="ECO:0000256" key="2">
    <source>
        <dbReference type="ARBA" id="ARBA00022692"/>
    </source>
</evidence>
<accession>A0A8H6FEU6</accession>
<feature type="compositionally biased region" description="Low complexity" evidence="6">
    <location>
        <begin position="400"/>
        <end position="440"/>
    </location>
</feature>
<dbReference type="InterPro" id="IPR008160">
    <property type="entry name" value="Collagen"/>
</dbReference>
<dbReference type="PANTHER" id="PTHR37456">
    <property type="entry name" value="SI:CH211-266K2.1"/>
    <property type="match status" value="1"/>
</dbReference>
<evidence type="ECO:0000259" key="9">
    <source>
        <dbReference type="Pfam" id="PF25485"/>
    </source>
</evidence>
<dbReference type="Pfam" id="PF25485">
    <property type="entry name" value="DUF7908"/>
    <property type="match status" value="1"/>
</dbReference>
<dbReference type="Proteomes" id="UP000593566">
    <property type="component" value="Unassembled WGS sequence"/>
</dbReference>
<protein>
    <recommendedName>
        <fullName evidence="12">Collagen-like protein</fullName>
    </recommendedName>
</protein>
<feature type="region of interest" description="Disordered" evidence="6">
    <location>
        <begin position="356"/>
        <end position="650"/>
    </location>
</feature>
<dbReference type="Pfam" id="PF01391">
    <property type="entry name" value="Collagen"/>
    <property type="match status" value="3"/>
</dbReference>
<feature type="domain" description="DUF7908" evidence="9">
    <location>
        <begin position="202"/>
        <end position="336"/>
    </location>
</feature>
<evidence type="ECO:0000256" key="4">
    <source>
        <dbReference type="ARBA" id="ARBA00022989"/>
    </source>
</evidence>
<feature type="transmembrane region" description="Helical" evidence="7">
    <location>
        <begin position="128"/>
        <end position="146"/>
    </location>
</feature>
<evidence type="ECO:0000256" key="7">
    <source>
        <dbReference type="SAM" id="Phobius"/>
    </source>
</evidence>
<evidence type="ECO:0000256" key="1">
    <source>
        <dbReference type="ARBA" id="ARBA00004141"/>
    </source>
</evidence>
<feature type="compositionally biased region" description="Polar residues" evidence="6">
    <location>
        <begin position="554"/>
        <end position="569"/>
    </location>
</feature>
<keyword evidence="2 7" id="KW-0812">Transmembrane</keyword>
<dbReference type="EMBL" id="JACCJB010000007">
    <property type="protein sequence ID" value="KAF6225755.1"/>
    <property type="molecule type" value="Genomic_DNA"/>
</dbReference>
<dbReference type="InterPro" id="IPR036259">
    <property type="entry name" value="MFS_trans_sf"/>
</dbReference>
<comment type="subcellular location">
    <subcellularLocation>
        <location evidence="1">Membrane</location>
        <topology evidence="1">Multi-pass membrane protein</topology>
    </subcellularLocation>
</comment>
<name>A0A8H6FEU6_9LECA</name>
<dbReference type="GO" id="GO:0016020">
    <property type="term" value="C:membrane"/>
    <property type="evidence" value="ECO:0007669"/>
    <property type="project" value="UniProtKB-SubCell"/>
</dbReference>
<dbReference type="Pfam" id="PF01284">
    <property type="entry name" value="MARVEL"/>
    <property type="match status" value="1"/>
</dbReference>
<feature type="compositionally biased region" description="Low complexity" evidence="6">
    <location>
        <begin position="475"/>
        <end position="488"/>
    </location>
</feature>
<dbReference type="PANTHER" id="PTHR37456:SF3">
    <property type="entry name" value="COLLAGEN ALPHA-1(XXV) CHAIN"/>
    <property type="match status" value="1"/>
</dbReference>
<evidence type="ECO:0000256" key="5">
    <source>
        <dbReference type="ARBA" id="ARBA00023136"/>
    </source>
</evidence>
<dbReference type="RefSeq" id="XP_037154464.1">
    <property type="nucleotide sequence ID" value="XM_037300616.1"/>
</dbReference>
<proteinExistence type="predicted"/>
<dbReference type="InterPro" id="IPR050938">
    <property type="entry name" value="Collagen_Structural_Proteins"/>
</dbReference>
<evidence type="ECO:0000313" key="11">
    <source>
        <dbReference type="Proteomes" id="UP000593566"/>
    </source>
</evidence>
<organism evidence="10 11">
    <name type="scientific">Letharia lupina</name>
    <dbReference type="NCBI Taxonomy" id="560253"/>
    <lineage>
        <taxon>Eukaryota</taxon>
        <taxon>Fungi</taxon>
        <taxon>Dikarya</taxon>
        <taxon>Ascomycota</taxon>
        <taxon>Pezizomycotina</taxon>
        <taxon>Lecanoromycetes</taxon>
        <taxon>OSLEUM clade</taxon>
        <taxon>Lecanoromycetidae</taxon>
        <taxon>Lecanorales</taxon>
        <taxon>Lecanorineae</taxon>
        <taxon>Parmeliaceae</taxon>
        <taxon>Letharia</taxon>
    </lineage>
</organism>
<keyword evidence="4 7" id="KW-1133">Transmembrane helix</keyword>
<dbReference type="Gene3D" id="1.20.1250.20">
    <property type="entry name" value="MFS general substrate transporter like domains"/>
    <property type="match status" value="1"/>
</dbReference>
<feature type="transmembrane region" description="Helical" evidence="7">
    <location>
        <begin position="20"/>
        <end position="44"/>
    </location>
</feature>
<keyword evidence="5 7" id="KW-0472">Membrane</keyword>
<feature type="transmembrane region" description="Helical" evidence="7">
    <location>
        <begin position="87"/>
        <end position="107"/>
    </location>
</feature>
<dbReference type="InterPro" id="IPR008253">
    <property type="entry name" value="Marvel"/>
</dbReference>
<evidence type="ECO:0000256" key="6">
    <source>
        <dbReference type="SAM" id="MobiDB-lite"/>
    </source>
</evidence>
<feature type="transmembrane region" description="Helical" evidence="7">
    <location>
        <begin position="64"/>
        <end position="81"/>
    </location>
</feature>
<feature type="compositionally biased region" description="Low complexity" evidence="6">
    <location>
        <begin position="622"/>
        <end position="632"/>
    </location>
</feature>
<dbReference type="InterPro" id="IPR057230">
    <property type="entry name" value="DUF7908"/>
</dbReference>
<comment type="caution">
    <text evidence="10">The sequence shown here is derived from an EMBL/GenBank/DDBJ whole genome shotgun (WGS) entry which is preliminary data.</text>
</comment>
<evidence type="ECO:0000259" key="8">
    <source>
        <dbReference type="Pfam" id="PF01284"/>
    </source>
</evidence>
<feature type="compositionally biased region" description="Gly residues" evidence="6">
    <location>
        <begin position="390"/>
        <end position="399"/>
    </location>
</feature>
<evidence type="ECO:0008006" key="12">
    <source>
        <dbReference type="Google" id="ProtNLM"/>
    </source>
</evidence>
<feature type="domain" description="MARVEL" evidence="8">
    <location>
        <begin position="27"/>
        <end position="143"/>
    </location>
</feature>
<keyword evidence="3" id="KW-0677">Repeat</keyword>
<feature type="compositionally biased region" description="Polar residues" evidence="6">
    <location>
        <begin position="464"/>
        <end position="473"/>
    </location>
</feature>
<keyword evidence="11" id="KW-1185">Reference proteome</keyword>
<reference evidence="10 11" key="1">
    <citation type="journal article" date="2020" name="Genomics">
        <title>Complete, high-quality genomes from long-read metagenomic sequencing of two wolf lichen thalli reveals enigmatic genome architecture.</title>
        <authorList>
            <person name="McKenzie S.K."/>
            <person name="Walston R.F."/>
            <person name="Allen J.L."/>
        </authorList>
    </citation>
    <scope>NUCLEOTIDE SEQUENCE [LARGE SCALE GENOMIC DNA]</scope>
    <source>
        <strain evidence="10">WasteWater1</strain>
    </source>
</reference>
<evidence type="ECO:0000256" key="3">
    <source>
        <dbReference type="ARBA" id="ARBA00022737"/>
    </source>
</evidence>
<gene>
    <name evidence="10" type="ORF">HO133_009757</name>
</gene>
<sequence length="723" mass="72230">MAFSRFNKKASSTVSSSQPLPLVIANLTLRFLQFIFAVAVLGLYGTELSDARKNHTGDYSKWSYAEVVGVLSAVTCLVYVLPKVKSWWAFGWDLVLFILWVAVFGVFGKIYIHAKPVNGGVKRMKNAVWVDLVNMLLWLVTAVVSVDGGNHTIHIITSVTRDTTFQVNTDLTITVDNAPTNLDFLTTYFDRSTAIETMNGAGSFTLMIVASELSPKRRRQAGAFVSYAGRATSSCTQASTLTLANNQLWVTYSNGTVAQFSATTGDTYDYFAPSSTPGDITTTFSLSNTGTLLWTSSKFFNGNALFCVLPSGVIVAVFQQGAQPLSCVFIDLTVAELTSCVAPSTGSAVTAVLGGPGPLGPSGPQGSVGASGAQGIQGSVGPPGPSGAQGIQGGTGATGPQGAQGVQGIQGSVGSMGVQGVQGSVGPTGPQGAQGIQGIQGSVGPTGAQGVQGSVGPTGPQGAQGIQGTQGSVGPTGPQGAQGIQGIQGSVGPTGAQGVQGSAGPTGPQGAQGIQGTQGSLGPTGPQGAQGSVGPTGAQGTQGIQGSAGPTGPQGLQGSTGPIGSQGVQGSAGPTGPQGIQGSAGPTGLQGIQGSIGPAGAQGIQGSVGPTGPQGVQGNLGPSGPRGSTGPSGAQGIQGSVGPSGAQGLTGPSGAPGIAYAYCKSFQNPRSAGMHPITRFRQKGKVLETLATETIKVLKILTRAASTTGFLRCLTLFLEHSDH</sequence>
<evidence type="ECO:0000313" key="10">
    <source>
        <dbReference type="EMBL" id="KAF6225755.1"/>
    </source>
</evidence>
<dbReference type="GeneID" id="59338152"/>